<name>A0A0S3Q111_9BRAD</name>
<gene>
    <name evidence="1" type="ORF">GJW-30_1_04456</name>
</gene>
<accession>A0A0S3Q111</accession>
<dbReference type="KEGG" id="vgo:GJW-30_1_04456"/>
<keyword evidence="2" id="KW-1185">Reference proteome</keyword>
<proteinExistence type="predicted"/>
<evidence type="ECO:0000313" key="1">
    <source>
        <dbReference type="EMBL" id="BAT61894.1"/>
    </source>
</evidence>
<dbReference type="OrthoDB" id="8127484at2"/>
<dbReference type="Proteomes" id="UP000236884">
    <property type="component" value="Chromosome"/>
</dbReference>
<sequence>MSNSYIIEVGSRAAGLVVRNGASFRFFAATHEFQSLEGAEFRTVRAAEAAARELTHRRNNKRVASTKIAA</sequence>
<protein>
    <submittedName>
        <fullName evidence="1">Uncharacterized protein</fullName>
    </submittedName>
</protein>
<dbReference type="RefSeq" id="WP_096358531.1">
    <property type="nucleotide sequence ID" value="NZ_AP014946.1"/>
</dbReference>
<dbReference type="AlphaFoldDB" id="A0A0S3Q111"/>
<organism evidence="1 2">
    <name type="scientific">Variibacter gotjawalensis</name>
    <dbReference type="NCBI Taxonomy" id="1333996"/>
    <lineage>
        <taxon>Bacteria</taxon>
        <taxon>Pseudomonadati</taxon>
        <taxon>Pseudomonadota</taxon>
        <taxon>Alphaproteobacteria</taxon>
        <taxon>Hyphomicrobiales</taxon>
        <taxon>Nitrobacteraceae</taxon>
        <taxon>Variibacter</taxon>
    </lineage>
</organism>
<reference evidence="1 2" key="1">
    <citation type="submission" date="2015-08" db="EMBL/GenBank/DDBJ databases">
        <title>Investigation of the bacterial diversity of lava forest soil.</title>
        <authorList>
            <person name="Lee J.S."/>
        </authorList>
    </citation>
    <scope>NUCLEOTIDE SEQUENCE [LARGE SCALE GENOMIC DNA]</scope>
    <source>
        <strain evidence="1 2">GJW-30</strain>
    </source>
</reference>
<evidence type="ECO:0000313" key="2">
    <source>
        <dbReference type="Proteomes" id="UP000236884"/>
    </source>
</evidence>
<dbReference type="EMBL" id="AP014946">
    <property type="protein sequence ID" value="BAT61894.1"/>
    <property type="molecule type" value="Genomic_DNA"/>
</dbReference>